<dbReference type="EMBL" id="SWMU01000002">
    <property type="protein sequence ID" value="TKS56612.1"/>
    <property type="molecule type" value="Genomic_DNA"/>
</dbReference>
<keyword evidence="2" id="KW-1185">Reference proteome</keyword>
<dbReference type="Gene3D" id="1.25.40.390">
    <property type="match status" value="1"/>
</dbReference>
<reference evidence="1 2" key="1">
    <citation type="submission" date="2019-04" db="EMBL/GenBank/DDBJ databases">
        <title>Psychroflexus halotolerans sp. nov., isolated from a marine solar saltern.</title>
        <authorList>
            <person name="Feng X."/>
        </authorList>
    </citation>
    <scope>NUCLEOTIDE SEQUENCE [LARGE SCALE GENOMIC DNA]</scope>
    <source>
        <strain evidence="1 2">WDS2C27</strain>
    </source>
</reference>
<dbReference type="InterPro" id="IPR011990">
    <property type="entry name" value="TPR-like_helical_dom_sf"/>
</dbReference>
<protein>
    <submittedName>
        <fullName evidence="1">SusD/RagB family nutrient-binding outer membrane lipoprotein</fullName>
    </submittedName>
</protein>
<evidence type="ECO:0000313" key="2">
    <source>
        <dbReference type="Proteomes" id="UP000306552"/>
    </source>
</evidence>
<keyword evidence="1" id="KW-0449">Lipoprotein</keyword>
<comment type="caution">
    <text evidence="1">The sequence shown here is derived from an EMBL/GenBank/DDBJ whole genome shotgun (WGS) entry which is preliminary data.</text>
</comment>
<dbReference type="PROSITE" id="PS51257">
    <property type="entry name" value="PROKAR_LIPOPROTEIN"/>
    <property type="match status" value="1"/>
</dbReference>
<proteinExistence type="predicted"/>
<dbReference type="RefSeq" id="WP_138931715.1">
    <property type="nucleotide sequence ID" value="NZ_SWMU01000002.1"/>
</dbReference>
<organism evidence="1 2">
    <name type="scientific">Mesohalobacter halotolerans</name>
    <dbReference type="NCBI Taxonomy" id="1883405"/>
    <lineage>
        <taxon>Bacteria</taxon>
        <taxon>Pseudomonadati</taxon>
        <taxon>Bacteroidota</taxon>
        <taxon>Flavobacteriia</taxon>
        <taxon>Flavobacteriales</taxon>
        <taxon>Flavobacteriaceae</taxon>
        <taxon>Mesohalobacter</taxon>
    </lineage>
</organism>
<dbReference type="InterPro" id="IPR041662">
    <property type="entry name" value="SusD-like_2"/>
</dbReference>
<dbReference type="OrthoDB" id="725917at2"/>
<dbReference type="AlphaFoldDB" id="A0A4U5TRJ5"/>
<sequence length="503" mass="55810">MKFNIKTIFAIILITTLSCDDNFENVNTNPNQPEEVSSDVLITNATRSSMNSMVTESFLLSNNIAQISAKTLRSEVDEYNWNAFSTLWLQQYIALTDLVDAENIAVENEQVANQAASIVMQSWIFYTLTMAYGDIPYSEAISGLNSDNFTPVYDSQQDILDGANGLIARLDEAINLFGQTNLDVEGDLIYDGNTSQWVKLANVLKLRILLHLSNKRDVSSEMQAVVNNGMLFSGNADNATLNYLSSFPNDFPLFPLKQGDFDAVVMSESSVEKFQEYNDPRLGAYARPDNVTDLETFDSPAATYSGAENGSETGGCDKGGSRLGARYYDYPGHPVGSVRANGIISTYTEQELIIAEAIQKGILNGNAENHYRNAIEASMNYYDVNLDTFGWSSFSDFYDNSGVAYDNTLNKIWEQKWIALFFHGMEPYFDIRRMVFEANGNSGFDVSALPFLNVPCANQNDGNMPVRFLYPGDEQSLNAENYQAAVDALGGSNSQNATPWLFE</sequence>
<dbReference type="SUPFAM" id="SSF48452">
    <property type="entry name" value="TPR-like"/>
    <property type="match status" value="1"/>
</dbReference>
<accession>A0A4U5TRJ5</accession>
<dbReference type="Pfam" id="PF12771">
    <property type="entry name" value="SusD-like_2"/>
    <property type="match status" value="1"/>
</dbReference>
<evidence type="ECO:0000313" key="1">
    <source>
        <dbReference type="EMBL" id="TKS56612.1"/>
    </source>
</evidence>
<dbReference type="Proteomes" id="UP000306552">
    <property type="component" value="Unassembled WGS sequence"/>
</dbReference>
<gene>
    <name evidence="1" type="ORF">FCN74_06150</name>
</gene>
<name>A0A4U5TRJ5_9FLAO</name>